<feature type="transmembrane region" description="Helical" evidence="1">
    <location>
        <begin position="40"/>
        <end position="57"/>
    </location>
</feature>
<name>A0AAN9T4W4_PSOTE</name>
<dbReference type="Proteomes" id="UP001386955">
    <property type="component" value="Unassembled WGS sequence"/>
</dbReference>
<gene>
    <name evidence="3" type="ORF">VNO78_03750</name>
</gene>
<sequence length="177" mass="19024">MVINQIKVAFLLLTALSPAQAKPETMWLSLITFCHQSDSLTFSLILLSLLVLTAYYAPPTAASLGDTLLMTCHSTQLTISWNPMQCIVAFPIASFGQIVNFRVQLQTVQWISSIMGPGLEGGLGGGRAGPEDSARFTPRATVLSSWRDLLVELKVPAPASSATGSHHVDQTSVSFAY</sequence>
<feature type="chain" id="PRO_5042849322" evidence="2">
    <location>
        <begin position="22"/>
        <end position="177"/>
    </location>
</feature>
<keyword evidence="1" id="KW-0472">Membrane</keyword>
<dbReference type="AlphaFoldDB" id="A0AAN9T4W4"/>
<evidence type="ECO:0000256" key="1">
    <source>
        <dbReference type="SAM" id="Phobius"/>
    </source>
</evidence>
<evidence type="ECO:0000313" key="4">
    <source>
        <dbReference type="Proteomes" id="UP001386955"/>
    </source>
</evidence>
<keyword evidence="1" id="KW-1133">Transmembrane helix</keyword>
<proteinExistence type="predicted"/>
<reference evidence="3 4" key="1">
    <citation type="submission" date="2024-01" db="EMBL/GenBank/DDBJ databases">
        <title>The genomes of 5 underutilized Papilionoideae crops provide insights into root nodulation and disease resistanc.</title>
        <authorList>
            <person name="Jiang F."/>
        </authorList>
    </citation>
    <scope>NUCLEOTIDE SEQUENCE [LARGE SCALE GENOMIC DNA]</scope>
    <source>
        <strain evidence="3">DUOXIRENSHENG_FW03</strain>
        <tissue evidence="3">Leaves</tissue>
    </source>
</reference>
<accession>A0AAN9T4W4</accession>
<evidence type="ECO:0000313" key="3">
    <source>
        <dbReference type="EMBL" id="KAK7412297.1"/>
    </source>
</evidence>
<evidence type="ECO:0000256" key="2">
    <source>
        <dbReference type="SAM" id="SignalP"/>
    </source>
</evidence>
<keyword evidence="1" id="KW-0812">Transmembrane</keyword>
<keyword evidence="4" id="KW-1185">Reference proteome</keyword>
<feature type="signal peptide" evidence="2">
    <location>
        <begin position="1"/>
        <end position="21"/>
    </location>
</feature>
<comment type="caution">
    <text evidence="3">The sequence shown here is derived from an EMBL/GenBank/DDBJ whole genome shotgun (WGS) entry which is preliminary data.</text>
</comment>
<organism evidence="3 4">
    <name type="scientific">Psophocarpus tetragonolobus</name>
    <name type="common">Winged bean</name>
    <name type="synonym">Dolichos tetragonolobus</name>
    <dbReference type="NCBI Taxonomy" id="3891"/>
    <lineage>
        <taxon>Eukaryota</taxon>
        <taxon>Viridiplantae</taxon>
        <taxon>Streptophyta</taxon>
        <taxon>Embryophyta</taxon>
        <taxon>Tracheophyta</taxon>
        <taxon>Spermatophyta</taxon>
        <taxon>Magnoliopsida</taxon>
        <taxon>eudicotyledons</taxon>
        <taxon>Gunneridae</taxon>
        <taxon>Pentapetalae</taxon>
        <taxon>rosids</taxon>
        <taxon>fabids</taxon>
        <taxon>Fabales</taxon>
        <taxon>Fabaceae</taxon>
        <taxon>Papilionoideae</taxon>
        <taxon>50 kb inversion clade</taxon>
        <taxon>NPAAA clade</taxon>
        <taxon>indigoferoid/millettioid clade</taxon>
        <taxon>Phaseoleae</taxon>
        <taxon>Psophocarpus</taxon>
    </lineage>
</organism>
<keyword evidence="2" id="KW-0732">Signal</keyword>
<dbReference type="EMBL" id="JAYMYS010000001">
    <property type="protein sequence ID" value="KAK7412297.1"/>
    <property type="molecule type" value="Genomic_DNA"/>
</dbReference>
<protein>
    <submittedName>
        <fullName evidence="3">Uncharacterized protein</fullName>
    </submittedName>
</protein>